<dbReference type="Gene3D" id="2.40.30.200">
    <property type="match status" value="1"/>
</dbReference>
<reference evidence="2" key="1">
    <citation type="journal article" date="2021" name="Proc. Natl. Acad. Sci. U.S.A.">
        <title>A Catalog of Tens of Thousands of Viruses from Human Metagenomes Reveals Hidden Associations with Chronic Diseases.</title>
        <authorList>
            <person name="Tisza M.J."/>
            <person name="Buck C.B."/>
        </authorList>
    </citation>
    <scope>NUCLEOTIDE SEQUENCE</scope>
    <source>
        <strain evidence="2">Cthu813</strain>
    </source>
</reference>
<dbReference type="InterPro" id="IPR054738">
    <property type="entry name" value="Siphovirus-type_tail_C"/>
</dbReference>
<feature type="domain" description="Siphovirus-type tail component C-terminal" evidence="1">
    <location>
        <begin position="184"/>
        <end position="280"/>
    </location>
</feature>
<dbReference type="Gene3D" id="2.60.120.860">
    <property type="match status" value="1"/>
</dbReference>
<accession>A0A8S5VIB8</accession>
<proteinExistence type="predicted"/>
<dbReference type="Pfam" id="PF22768">
    <property type="entry name" value="SPP1_Dit"/>
    <property type="match status" value="1"/>
</dbReference>
<protein>
    <submittedName>
        <fullName evidence="2">Tail protein</fullName>
    </submittedName>
</protein>
<sequence>MIKTVKITNYRGEVLTLDLANPYSSGLAVTNIDGLGPEKASINTVEIASNDGAMFNSARVESRNIVISLQFVGINVEECRRLTYKFFPLKKTLTFEVITDERQAAITGYVESNEPDIFSKTESTKISIICPDPFFKASLDPNVTVVFYGEEALFEFPFENEGNEPMLEVGRINEVTEANVPYEGDSEVGGIFTVHALGPAKNIRIDNLDTGETMVINIELAEGDDLIISTVSNSKYIRRLRNGVYTNVLNSLDRKSSWFKLARGDNAFAYQAEEGMTNLRFDVSHTVLYEGI</sequence>
<dbReference type="EMBL" id="BK016270">
    <property type="protein sequence ID" value="DAG06347.1"/>
    <property type="molecule type" value="Genomic_DNA"/>
</dbReference>
<name>A0A8S5VIB8_9CAUD</name>
<evidence type="ECO:0000313" key="2">
    <source>
        <dbReference type="EMBL" id="DAG06347.1"/>
    </source>
</evidence>
<evidence type="ECO:0000259" key="1">
    <source>
        <dbReference type="Pfam" id="PF22768"/>
    </source>
</evidence>
<organism evidence="2">
    <name type="scientific">Siphoviridae sp. cthu813</name>
    <dbReference type="NCBI Taxonomy" id="2825618"/>
    <lineage>
        <taxon>Viruses</taxon>
        <taxon>Duplodnaviria</taxon>
        <taxon>Heunggongvirae</taxon>
        <taxon>Uroviricota</taxon>
        <taxon>Caudoviricetes</taxon>
    </lineage>
</organism>